<gene>
    <name evidence="2" type="ORF">FGG12_10140</name>
    <name evidence="3" type="ORF">M5D45_28545</name>
</gene>
<evidence type="ECO:0000259" key="1">
    <source>
        <dbReference type="SMART" id="SM00834"/>
    </source>
</evidence>
<protein>
    <submittedName>
        <fullName evidence="3">Zinc ribbon domain-containing protein</fullName>
    </submittedName>
</protein>
<dbReference type="RefSeq" id="WP_144197548.1">
    <property type="nucleotide sequence ID" value="NZ_CAJPVH010000002.1"/>
</dbReference>
<dbReference type="EMBL" id="VCIZ01000005">
    <property type="protein sequence ID" value="TSP12579.1"/>
    <property type="molecule type" value="Genomic_DNA"/>
</dbReference>
<accession>A0AAE9I406</accession>
<dbReference type="NCBIfam" id="TIGR02605">
    <property type="entry name" value="CxxC_CxxC_SSSS"/>
    <property type="match status" value="1"/>
</dbReference>
<proteinExistence type="predicted"/>
<dbReference type="Pfam" id="PF09723">
    <property type="entry name" value="Zn_ribbon_8"/>
    <property type="match status" value="1"/>
</dbReference>
<evidence type="ECO:0000313" key="5">
    <source>
        <dbReference type="Proteomes" id="UP001056132"/>
    </source>
</evidence>
<name>A0AAE9I406_9BURK</name>
<evidence type="ECO:0000313" key="4">
    <source>
        <dbReference type="Proteomes" id="UP000318943"/>
    </source>
</evidence>
<dbReference type="SMART" id="SM00834">
    <property type="entry name" value="CxxC_CXXC_SSSS"/>
    <property type="match status" value="1"/>
</dbReference>
<evidence type="ECO:0000313" key="2">
    <source>
        <dbReference type="EMBL" id="TSP12579.1"/>
    </source>
</evidence>
<keyword evidence="4" id="KW-1185">Reference proteome</keyword>
<dbReference type="Proteomes" id="UP000318943">
    <property type="component" value="Unassembled WGS sequence"/>
</dbReference>
<reference evidence="3" key="2">
    <citation type="journal article" date="2022" name="Microbiol. Resour. Announc.">
        <title>Genome Sequence of Cupriavidus campinensis Strain G5, a Member of a Bacterial Consortium Capable of Polyethylene Degradation.</title>
        <authorList>
            <person name="Schneider B."/>
            <person name="Pfeiffer F."/>
            <person name="Dyall-Smith M."/>
            <person name="Kunte H.J."/>
        </authorList>
    </citation>
    <scope>NUCLEOTIDE SEQUENCE</scope>
    <source>
        <strain evidence="3">G5</strain>
    </source>
</reference>
<dbReference type="InterPro" id="IPR013429">
    <property type="entry name" value="Regulatory_FmdB_Zinc_ribbon"/>
</dbReference>
<evidence type="ECO:0000313" key="3">
    <source>
        <dbReference type="EMBL" id="URF07007.1"/>
    </source>
</evidence>
<reference evidence="2 4" key="1">
    <citation type="submission" date="2019-05" db="EMBL/GenBank/DDBJ databases">
        <title>Whole genome sequence analysis of Cupriavidus campinensis S14E4C strain.</title>
        <authorList>
            <person name="Abbaszade G."/>
            <person name="Szabo A."/>
            <person name="Toumi M."/>
            <person name="Toth E."/>
        </authorList>
    </citation>
    <scope>NUCLEOTIDE SEQUENCE [LARGE SCALE GENOMIC DNA]</scope>
    <source>
        <strain evidence="2 4">S14E4C</strain>
    </source>
</reference>
<feature type="domain" description="Putative regulatory protein FmdB zinc ribbon" evidence="1">
    <location>
        <begin position="1"/>
        <end position="41"/>
    </location>
</feature>
<organism evidence="3 5">
    <name type="scientific">Cupriavidus campinensis</name>
    <dbReference type="NCBI Taxonomy" id="151783"/>
    <lineage>
        <taxon>Bacteria</taxon>
        <taxon>Pseudomonadati</taxon>
        <taxon>Pseudomonadota</taxon>
        <taxon>Betaproteobacteria</taxon>
        <taxon>Burkholderiales</taxon>
        <taxon>Burkholderiaceae</taxon>
        <taxon>Cupriavidus</taxon>
    </lineage>
</organism>
<dbReference type="AlphaFoldDB" id="A0AAE9I406"/>
<dbReference type="KEGG" id="ccam:M5D45_28545"/>
<dbReference type="Proteomes" id="UP001056132">
    <property type="component" value="Chromosome 2"/>
</dbReference>
<sequence>MPTYDYRCKDCGEFALIRPMARRDAPAMCPGCGMGAERALVAAPALASMAASARAAHAVNERSAAAPKESSRHGPGCGCCAKPKLAGRPDVARSTSGRPWMISH</sequence>
<dbReference type="EMBL" id="CP097331">
    <property type="protein sequence ID" value="URF07007.1"/>
    <property type="molecule type" value="Genomic_DNA"/>
</dbReference>
<reference evidence="3" key="3">
    <citation type="submission" date="2022-05" db="EMBL/GenBank/DDBJ databases">
        <authorList>
            <person name="Kunte H.-J."/>
        </authorList>
    </citation>
    <scope>NUCLEOTIDE SEQUENCE</scope>
    <source>
        <strain evidence="3">G5</strain>
    </source>
</reference>